<dbReference type="Proteomes" id="UP000579281">
    <property type="component" value="Unassembled WGS sequence"/>
</dbReference>
<comment type="caution">
    <text evidence="1">The sequence shown here is derived from an EMBL/GenBank/DDBJ whole genome shotgun (WGS) entry which is preliminary data.</text>
</comment>
<organism evidence="1 2">
    <name type="scientific">Anaerosolibacter carboniphilus</name>
    <dbReference type="NCBI Taxonomy" id="1417629"/>
    <lineage>
        <taxon>Bacteria</taxon>
        <taxon>Bacillati</taxon>
        <taxon>Bacillota</taxon>
        <taxon>Clostridia</taxon>
        <taxon>Peptostreptococcales</taxon>
        <taxon>Thermotaleaceae</taxon>
        <taxon>Anaerosolibacter</taxon>
    </lineage>
</organism>
<evidence type="ECO:0000313" key="1">
    <source>
        <dbReference type="EMBL" id="MBB6213934.1"/>
    </source>
</evidence>
<gene>
    <name evidence="1" type="ORF">HNQ80_000003</name>
</gene>
<evidence type="ECO:0000313" key="2">
    <source>
        <dbReference type="Proteomes" id="UP000579281"/>
    </source>
</evidence>
<sequence length="84" mass="9717">MADKNTLSFGANEAQNLIDSTYNKKDYPIIEKTQNAYLMPEQMQRDVDYIDSLRFYEDTTEFTEKLGIEGIPASPESMKNTKLR</sequence>
<protein>
    <submittedName>
        <fullName evidence="1">Uncharacterized protein</fullName>
    </submittedName>
</protein>
<dbReference type="AlphaFoldDB" id="A0A841KJ79"/>
<accession>A0A841KJ79</accession>
<dbReference type="RefSeq" id="WP_184306883.1">
    <property type="nucleotide sequence ID" value="NZ_JACHEN010000001.1"/>
</dbReference>
<keyword evidence="2" id="KW-1185">Reference proteome</keyword>
<dbReference type="EMBL" id="JACHEN010000001">
    <property type="protein sequence ID" value="MBB6213934.1"/>
    <property type="molecule type" value="Genomic_DNA"/>
</dbReference>
<reference evidence="1 2" key="1">
    <citation type="submission" date="2020-08" db="EMBL/GenBank/DDBJ databases">
        <title>Genomic Encyclopedia of Type Strains, Phase IV (KMG-IV): sequencing the most valuable type-strain genomes for metagenomic binning, comparative biology and taxonomic classification.</title>
        <authorList>
            <person name="Goeker M."/>
        </authorList>
    </citation>
    <scope>NUCLEOTIDE SEQUENCE [LARGE SCALE GENOMIC DNA]</scope>
    <source>
        <strain evidence="1 2">DSM 103526</strain>
    </source>
</reference>
<name>A0A841KJ79_9FIRM</name>
<proteinExistence type="predicted"/>